<organism evidence="1 2">
    <name type="scientific">Ceratodon purpureus</name>
    <name type="common">Fire moss</name>
    <name type="synonym">Dicranum purpureum</name>
    <dbReference type="NCBI Taxonomy" id="3225"/>
    <lineage>
        <taxon>Eukaryota</taxon>
        <taxon>Viridiplantae</taxon>
        <taxon>Streptophyta</taxon>
        <taxon>Embryophyta</taxon>
        <taxon>Bryophyta</taxon>
        <taxon>Bryophytina</taxon>
        <taxon>Bryopsida</taxon>
        <taxon>Dicranidae</taxon>
        <taxon>Pseudoditrichales</taxon>
        <taxon>Ditrichaceae</taxon>
        <taxon>Ceratodon</taxon>
    </lineage>
</organism>
<dbReference type="AlphaFoldDB" id="A0A8T0HRR6"/>
<evidence type="ECO:0000313" key="1">
    <source>
        <dbReference type="EMBL" id="KAG0573425.1"/>
    </source>
</evidence>
<protein>
    <submittedName>
        <fullName evidence="1">Uncharacterized protein</fullName>
    </submittedName>
</protein>
<keyword evidence="2" id="KW-1185">Reference proteome</keyword>
<reference evidence="1" key="1">
    <citation type="submission" date="2020-06" db="EMBL/GenBank/DDBJ databases">
        <title>WGS assembly of Ceratodon purpureus strain R40.</title>
        <authorList>
            <person name="Carey S.B."/>
            <person name="Jenkins J."/>
            <person name="Shu S."/>
            <person name="Lovell J.T."/>
            <person name="Sreedasyam A."/>
            <person name="Maumus F."/>
            <person name="Tiley G.P."/>
            <person name="Fernandez-Pozo N."/>
            <person name="Barry K."/>
            <person name="Chen C."/>
            <person name="Wang M."/>
            <person name="Lipzen A."/>
            <person name="Daum C."/>
            <person name="Saski C.A."/>
            <person name="Payton A.C."/>
            <person name="Mcbreen J.C."/>
            <person name="Conrad R.E."/>
            <person name="Kollar L.M."/>
            <person name="Olsson S."/>
            <person name="Huttunen S."/>
            <person name="Landis J.B."/>
            <person name="Wickett N.J."/>
            <person name="Johnson M.G."/>
            <person name="Rensing S.A."/>
            <person name="Grimwood J."/>
            <person name="Schmutz J."/>
            <person name="Mcdaniel S.F."/>
        </authorList>
    </citation>
    <scope>NUCLEOTIDE SEQUENCE</scope>
    <source>
        <strain evidence="1">R40</strain>
    </source>
</reference>
<name>A0A8T0HRR6_CERPU</name>
<proteinExistence type="predicted"/>
<dbReference type="Proteomes" id="UP000822688">
    <property type="component" value="Chromosome V"/>
</dbReference>
<gene>
    <name evidence="1" type="ORF">KC19_VG177700</name>
</gene>
<comment type="caution">
    <text evidence="1">The sequence shown here is derived from an EMBL/GenBank/DDBJ whole genome shotgun (WGS) entry which is preliminary data.</text>
</comment>
<dbReference type="Gene3D" id="3.30.420.40">
    <property type="match status" value="1"/>
</dbReference>
<sequence>MTEELDVQTYGIRMGPWETFNALLDSRPPLIEGEMGFYYTDSEILPPYQLATIVLSSDAEMETF</sequence>
<evidence type="ECO:0000313" key="2">
    <source>
        <dbReference type="Proteomes" id="UP000822688"/>
    </source>
</evidence>
<dbReference type="EMBL" id="CM026426">
    <property type="protein sequence ID" value="KAG0573425.1"/>
    <property type="molecule type" value="Genomic_DNA"/>
</dbReference>
<accession>A0A8T0HRR6</accession>